<evidence type="ECO:0000259" key="2">
    <source>
        <dbReference type="Pfam" id="PF26133"/>
    </source>
</evidence>
<sequence length="347" mass="38850">MQGMFIQGGLQPQKHHEDPEFEGNYKTQGDNYVEHHKLPQILPPLKMLQVLTKNELGRVSPTMYRTGPRSKHAETLVAHQKRSSQSRGRSSRTFRGDARLEKTRTLVQKTGERTFVQSGSTSGRSSRKAEEDVRPARQDARPAKRELDVRPASRSGHARPEGEKKTFGQRVHAHPGEVDARPEEFAQWTLSQAEVDARPEEDAQWTLVQTGSACPLSFQESFTPGREKWGARAYGMCLQPSLVQEHVVPPTGRSRKGSCSTPTVLGDDMDDISPCLLYVLDGTKTMVVACGIMFQAATIVLGMELSKDEVKFLIDNIIIPNVLIPLPTYEIFTMAQTFQYFTLDLNT</sequence>
<reference evidence="4" key="1">
    <citation type="journal article" date="2015" name="Proc. Natl. Acad. Sci. U.S.A.">
        <title>Genome sequencing of adzuki bean (Vigna angularis) provides insight into high starch and low fat accumulation and domestication.</title>
        <authorList>
            <person name="Yang K."/>
            <person name="Tian Z."/>
            <person name="Chen C."/>
            <person name="Luo L."/>
            <person name="Zhao B."/>
            <person name="Wang Z."/>
            <person name="Yu L."/>
            <person name="Li Y."/>
            <person name="Sun Y."/>
            <person name="Li W."/>
            <person name="Chen Y."/>
            <person name="Li Y."/>
            <person name="Zhang Y."/>
            <person name="Ai D."/>
            <person name="Zhao J."/>
            <person name="Shang C."/>
            <person name="Ma Y."/>
            <person name="Wu B."/>
            <person name="Wang M."/>
            <person name="Gao L."/>
            <person name="Sun D."/>
            <person name="Zhang P."/>
            <person name="Guo F."/>
            <person name="Wang W."/>
            <person name="Li Y."/>
            <person name="Wang J."/>
            <person name="Varshney R.K."/>
            <person name="Wang J."/>
            <person name="Ling H.Q."/>
            <person name="Wan P."/>
        </authorList>
    </citation>
    <scope>NUCLEOTIDE SEQUENCE</scope>
    <source>
        <strain evidence="4">cv. Jingnong 6</strain>
    </source>
</reference>
<dbReference type="Gramene" id="KOM29760">
    <property type="protein sequence ID" value="KOM29760"/>
    <property type="gene ID" value="LR48_Vigan774s000100"/>
</dbReference>
<protein>
    <recommendedName>
        <fullName evidence="2">DUF8039 domain-containing protein</fullName>
    </recommendedName>
</protein>
<feature type="compositionally biased region" description="Basic and acidic residues" evidence="1">
    <location>
        <begin position="94"/>
        <end position="104"/>
    </location>
</feature>
<dbReference type="AlphaFoldDB" id="A0A0L9TGU6"/>
<dbReference type="Proteomes" id="UP000053144">
    <property type="component" value="Unassembled WGS sequence"/>
</dbReference>
<dbReference type="EMBL" id="KQ258533">
    <property type="protein sequence ID" value="KOM29760.1"/>
    <property type="molecule type" value="Genomic_DNA"/>
</dbReference>
<accession>A0A0L9TGU6</accession>
<proteinExistence type="predicted"/>
<dbReference type="Pfam" id="PF26133">
    <property type="entry name" value="DUF8039"/>
    <property type="match status" value="1"/>
</dbReference>
<evidence type="ECO:0000313" key="3">
    <source>
        <dbReference type="EMBL" id="KOM29760.1"/>
    </source>
</evidence>
<feature type="compositionally biased region" description="Polar residues" evidence="1">
    <location>
        <begin position="115"/>
        <end position="124"/>
    </location>
</feature>
<feature type="compositionally biased region" description="Basic residues" evidence="1">
    <location>
        <begin position="79"/>
        <end position="92"/>
    </location>
</feature>
<feature type="domain" description="DUF8039" evidence="2">
    <location>
        <begin position="267"/>
        <end position="341"/>
    </location>
</feature>
<evidence type="ECO:0000313" key="4">
    <source>
        <dbReference type="Proteomes" id="UP000053144"/>
    </source>
</evidence>
<name>A0A0L9TGU6_PHAAN</name>
<feature type="compositionally biased region" description="Basic and acidic residues" evidence="1">
    <location>
        <begin position="127"/>
        <end position="151"/>
    </location>
</feature>
<evidence type="ECO:0000256" key="1">
    <source>
        <dbReference type="SAM" id="MobiDB-lite"/>
    </source>
</evidence>
<feature type="region of interest" description="Disordered" evidence="1">
    <location>
        <begin position="1"/>
        <end position="23"/>
    </location>
</feature>
<gene>
    <name evidence="3" type="ORF">LR48_Vigan774s000100</name>
</gene>
<feature type="region of interest" description="Disordered" evidence="1">
    <location>
        <begin position="60"/>
        <end position="171"/>
    </location>
</feature>
<dbReference type="InterPro" id="IPR058352">
    <property type="entry name" value="DUF8039"/>
</dbReference>
<organism evidence="3 4">
    <name type="scientific">Phaseolus angularis</name>
    <name type="common">Azuki bean</name>
    <name type="synonym">Vigna angularis</name>
    <dbReference type="NCBI Taxonomy" id="3914"/>
    <lineage>
        <taxon>Eukaryota</taxon>
        <taxon>Viridiplantae</taxon>
        <taxon>Streptophyta</taxon>
        <taxon>Embryophyta</taxon>
        <taxon>Tracheophyta</taxon>
        <taxon>Spermatophyta</taxon>
        <taxon>Magnoliopsida</taxon>
        <taxon>eudicotyledons</taxon>
        <taxon>Gunneridae</taxon>
        <taxon>Pentapetalae</taxon>
        <taxon>rosids</taxon>
        <taxon>fabids</taxon>
        <taxon>Fabales</taxon>
        <taxon>Fabaceae</taxon>
        <taxon>Papilionoideae</taxon>
        <taxon>50 kb inversion clade</taxon>
        <taxon>NPAAA clade</taxon>
        <taxon>indigoferoid/millettioid clade</taxon>
        <taxon>Phaseoleae</taxon>
        <taxon>Vigna</taxon>
    </lineage>
</organism>